<dbReference type="EMBL" id="BGPR01020308">
    <property type="protein sequence ID" value="GBN84305.1"/>
    <property type="molecule type" value="Genomic_DNA"/>
</dbReference>
<proteinExistence type="predicted"/>
<name>A0A4Y2S8U9_ARAVE</name>
<dbReference type="Proteomes" id="UP000499080">
    <property type="component" value="Unassembled WGS sequence"/>
</dbReference>
<evidence type="ECO:0000313" key="2">
    <source>
        <dbReference type="EMBL" id="GBN84457.1"/>
    </source>
</evidence>
<evidence type="ECO:0000313" key="3">
    <source>
        <dbReference type="Proteomes" id="UP000499080"/>
    </source>
</evidence>
<protein>
    <submittedName>
        <fullName evidence="2">Uncharacterized protein</fullName>
    </submittedName>
</protein>
<dbReference type="EMBL" id="BGPR01020358">
    <property type="protein sequence ID" value="GBN84457.1"/>
    <property type="molecule type" value="Genomic_DNA"/>
</dbReference>
<keyword evidence="3" id="KW-1185">Reference proteome</keyword>
<evidence type="ECO:0000313" key="1">
    <source>
        <dbReference type="EMBL" id="GBN84305.1"/>
    </source>
</evidence>
<organism evidence="2 3">
    <name type="scientific">Araneus ventricosus</name>
    <name type="common">Orbweaver spider</name>
    <name type="synonym">Epeira ventricosa</name>
    <dbReference type="NCBI Taxonomy" id="182803"/>
    <lineage>
        <taxon>Eukaryota</taxon>
        <taxon>Metazoa</taxon>
        <taxon>Ecdysozoa</taxon>
        <taxon>Arthropoda</taxon>
        <taxon>Chelicerata</taxon>
        <taxon>Arachnida</taxon>
        <taxon>Araneae</taxon>
        <taxon>Araneomorphae</taxon>
        <taxon>Entelegynae</taxon>
        <taxon>Araneoidea</taxon>
        <taxon>Araneidae</taxon>
        <taxon>Araneus</taxon>
    </lineage>
</organism>
<sequence>MTSPFFATVSLLIIKDVVHRAPSYSVMFISQYPPPARENSFCLVDSILDTGSIGLRLKSAYFHSGDPKEHETPTFNPTTRWQHQKNHINSIYYYIQQMAALQLLYTKIFQIQSL</sequence>
<accession>A0A4Y2S8U9</accession>
<dbReference type="AlphaFoldDB" id="A0A4Y2S8U9"/>
<reference evidence="2 3" key="1">
    <citation type="journal article" date="2019" name="Sci. Rep.">
        <title>Orb-weaving spider Araneus ventricosus genome elucidates the spidroin gene catalogue.</title>
        <authorList>
            <person name="Kono N."/>
            <person name="Nakamura H."/>
            <person name="Ohtoshi R."/>
            <person name="Moran D.A.P."/>
            <person name="Shinohara A."/>
            <person name="Yoshida Y."/>
            <person name="Fujiwara M."/>
            <person name="Mori M."/>
            <person name="Tomita M."/>
            <person name="Arakawa K."/>
        </authorList>
    </citation>
    <scope>NUCLEOTIDE SEQUENCE [LARGE SCALE GENOMIC DNA]</scope>
</reference>
<comment type="caution">
    <text evidence="2">The sequence shown here is derived from an EMBL/GenBank/DDBJ whole genome shotgun (WGS) entry which is preliminary data.</text>
</comment>
<gene>
    <name evidence="2" type="ORF">AVEN_121101_1</name>
    <name evidence="1" type="ORF">AVEN_44205_1</name>
</gene>